<keyword evidence="2" id="KW-1133">Transmembrane helix</keyword>
<dbReference type="Pfam" id="PF04982">
    <property type="entry name" value="TM_HPP"/>
    <property type="match status" value="1"/>
</dbReference>
<evidence type="ECO:0000313" key="5">
    <source>
        <dbReference type="Proteomes" id="UP000183809"/>
    </source>
</evidence>
<dbReference type="PANTHER" id="PTHR33741">
    <property type="entry name" value="TRANSMEMBRANE PROTEIN DDB_G0269096-RELATED"/>
    <property type="match status" value="1"/>
</dbReference>
<dbReference type="PANTHER" id="PTHR33741:SF5">
    <property type="entry name" value="TRANSMEMBRANE PROTEIN DDB_G0269096-RELATED"/>
    <property type="match status" value="1"/>
</dbReference>
<feature type="compositionally biased region" description="Basic residues" evidence="1">
    <location>
        <begin position="273"/>
        <end position="284"/>
    </location>
</feature>
<dbReference type="OrthoDB" id="2016548at2759"/>
<feature type="compositionally biased region" description="Low complexity" evidence="1">
    <location>
        <begin position="371"/>
        <end position="381"/>
    </location>
</feature>
<sequence>MKLPAAKDVHFDIDQYLNRFVPHNRIHRLPKPLSRFLGYRAEPAPPIGNILQAAWALIGAFCGLTVVTAVYKFAPGIAKHNPPVIIASLVRPPTPLHHIRSIPPTTTTTIQPNTPTNHSPTPIQGAAAILDYNVIATPFAQPRNALLGNTLSALTGVCITKLLMLLTDDGPSPSSSPSPSFTAHRWLAGPLSCACASALMAVTGTIYPPGGATALLAATDPAVAALGWLYVPLVLLGSALMLAVALVVNNVQRQYPVYWWTAGSVGREEAKEKKKKKKAARKAARGVVESGSRRGDEGKGVRGEIAVGDEEEEGEVEDVEEEEVRDGGLERRIVITADRVFVPEGFDFGGVDAQLVESLQTRLRRDGGDASSSSSSSSSFP</sequence>
<evidence type="ECO:0000259" key="3">
    <source>
        <dbReference type="Pfam" id="PF04982"/>
    </source>
</evidence>
<name>A0A1J9QRR9_9PEZI</name>
<dbReference type="RefSeq" id="XP_020127906.1">
    <property type="nucleotide sequence ID" value="XM_020276337.1"/>
</dbReference>
<organism evidence="4 5">
    <name type="scientific">Diplodia corticola</name>
    <dbReference type="NCBI Taxonomy" id="236234"/>
    <lineage>
        <taxon>Eukaryota</taxon>
        <taxon>Fungi</taxon>
        <taxon>Dikarya</taxon>
        <taxon>Ascomycota</taxon>
        <taxon>Pezizomycotina</taxon>
        <taxon>Dothideomycetes</taxon>
        <taxon>Dothideomycetes incertae sedis</taxon>
        <taxon>Botryosphaeriales</taxon>
        <taxon>Botryosphaeriaceae</taxon>
        <taxon>Diplodia</taxon>
    </lineage>
</organism>
<evidence type="ECO:0000313" key="4">
    <source>
        <dbReference type="EMBL" id="OJD31646.1"/>
    </source>
</evidence>
<dbReference type="STRING" id="236234.A0A1J9QRR9"/>
<feature type="region of interest" description="Disordered" evidence="1">
    <location>
        <begin position="361"/>
        <end position="381"/>
    </location>
</feature>
<protein>
    <submittedName>
        <fullName evidence="4">Hpp family protein</fullName>
    </submittedName>
</protein>
<feature type="domain" description="HPP transmembrane region" evidence="3">
    <location>
        <begin position="125"/>
        <end position="256"/>
    </location>
</feature>
<keyword evidence="5" id="KW-1185">Reference proteome</keyword>
<dbReference type="InterPro" id="IPR058581">
    <property type="entry name" value="TM_HPP"/>
</dbReference>
<keyword evidence="2" id="KW-0472">Membrane</keyword>
<feature type="transmembrane region" description="Helical" evidence="2">
    <location>
        <begin position="227"/>
        <end position="248"/>
    </location>
</feature>
<dbReference type="InterPro" id="IPR007065">
    <property type="entry name" value="HPP"/>
</dbReference>
<keyword evidence="2" id="KW-0812">Transmembrane</keyword>
<feature type="compositionally biased region" description="Acidic residues" evidence="1">
    <location>
        <begin position="307"/>
        <end position="324"/>
    </location>
</feature>
<proteinExistence type="predicted"/>
<evidence type="ECO:0000256" key="1">
    <source>
        <dbReference type="SAM" id="MobiDB-lite"/>
    </source>
</evidence>
<dbReference type="AlphaFoldDB" id="A0A1J9QRR9"/>
<dbReference type="EMBL" id="MNUE01000046">
    <property type="protein sequence ID" value="OJD31646.1"/>
    <property type="molecule type" value="Genomic_DNA"/>
</dbReference>
<feature type="region of interest" description="Disordered" evidence="1">
    <location>
        <begin position="270"/>
        <end position="325"/>
    </location>
</feature>
<feature type="compositionally biased region" description="Basic and acidic residues" evidence="1">
    <location>
        <begin position="291"/>
        <end position="302"/>
    </location>
</feature>
<evidence type="ECO:0000256" key="2">
    <source>
        <dbReference type="SAM" id="Phobius"/>
    </source>
</evidence>
<reference evidence="4 5" key="1">
    <citation type="submission" date="2016-10" db="EMBL/GenBank/DDBJ databases">
        <title>Proteomics and genomics reveal pathogen-plant mechanisms compatible with a hemibiotrophic lifestyle of Diplodia corticola.</title>
        <authorList>
            <person name="Fernandes I."/>
            <person name="De Jonge R."/>
            <person name="Van De Peer Y."/>
            <person name="Devreese B."/>
            <person name="Alves A."/>
            <person name="Esteves A.C."/>
        </authorList>
    </citation>
    <scope>NUCLEOTIDE SEQUENCE [LARGE SCALE GENOMIC DNA]</scope>
    <source>
        <strain evidence="4 5">CBS 112549</strain>
    </source>
</reference>
<dbReference type="Proteomes" id="UP000183809">
    <property type="component" value="Unassembled WGS sequence"/>
</dbReference>
<comment type="caution">
    <text evidence="4">The sequence shown here is derived from an EMBL/GenBank/DDBJ whole genome shotgun (WGS) entry which is preliminary data.</text>
</comment>
<dbReference type="GeneID" id="31016598"/>
<feature type="transmembrane region" description="Helical" evidence="2">
    <location>
        <begin position="50"/>
        <end position="71"/>
    </location>
</feature>
<accession>A0A1J9QRR9</accession>
<gene>
    <name evidence="4" type="ORF">BKCO1_4600075</name>
</gene>